<dbReference type="EMBL" id="JAEDAE010000001">
    <property type="protein sequence ID" value="MBH8556486.1"/>
    <property type="molecule type" value="Genomic_DNA"/>
</dbReference>
<evidence type="ECO:0000256" key="1">
    <source>
        <dbReference type="SAM" id="SignalP"/>
    </source>
</evidence>
<feature type="signal peptide" evidence="1">
    <location>
        <begin position="1"/>
        <end position="19"/>
    </location>
</feature>
<keyword evidence="3" id="KW-1185">Reference proteome</keyword>
<reference evidence="2 3" key="1">
    <citation type="submission" date="2020-12" db="EMBL/GenBank/DDBJ databases">
        <title>Hymenobacter sp.</title>
        <authorList>
            <person name="Kim M.K."/>
        </authorList>
    </citation>
    <scope>NUCLEOTIDE SEQUENCE [LARGE SCALE GENOMIC DNA]</scope>
    <source>
        <strain evidence="2 3">BT442</strain>
    </source>
</reference>
<dbReference type="RefSeq" id="WP_198073939.1">
    <property type="nucleotide sequence ID" value="NZ_JAEDAE010000001.1"/>
</dbReference>
<evidence type="ECO:0000313" key="3">
    <source>
        <dbReference type="Proteomes" id="UP000625631"/>
    </source>
</evidence>
<gene>
    <name evidence="2" type="ORF">I7X13_00405</name>
</gene>
<proteinExistence type="predicted"/>
<evidence type="ECO:0000313" key="2">
    <source>
        <dbReference type="EMBL" id="MBH8556486.1"/>
    </source>
</evidence>
<feature type="chain" id="PRO_5047525287" evidence="1">
    <location>
        <begin position="20"/>
        <end position="148"/>
    </location>
</feature>
<keyword evidence="1" id="KW-0732">Signal</keyword>
<name>A0ABS0Q1F4_9BACT</name>
<sequence>MHRIFLLILLCFFAQYSYGQDNPELLVDKFFKEYTRGPAKAVETLYTTNPWALRNRDAIDQIKNEINKLTPDYVGQYRGYELIVKRQVATSFVLHSYLVRYDRQPLRFTFEFYKAEDKWFLYSFQFDSNLDNELEESAKLNYFPSAVR</sequence>
<organism evidence="2 3">
    <name type="scientific">Hymenobacter negativus</name>
    <dbReference type="NCBI Taxonomy" id="2795026"/>
    <lineage>
        <taxon>Bacteria</taxon>
        <taxon>Pseudomonadati</taxon>
        <taxon>Bacteroidota</taxon>
        <taxon>Cytophagia</taxon>
        <taxon>Cytophagales</taxon>
        <taxon>Hymenobacteraceae</taxon>
        <taxon>Hymenobacter</taxon>
    </lineage>
</organism>
<comment type="caution">
    <text evidence="2">The sequence shown here is derived from an EMBL/GenBank/DDBJ whole genome shotgun (WGS) entry which is preliminary data.</text>
</comment>
<protein>
    <submittedName>
        <fullName evidence="2">Uncharacterized protein</fullName>
    </submittedName>
</protein>
<dbReference type="Proteomes" id="UP000625631">
    <property type="component" value="Unassembled WGS sequence"/>
</dbReference>
<accession>A0ABS0Q1F4</accession>